<gene>
    <name evidence="1" type="ORF">L1987_24765</name>
</gene>
<dbReference type="EMBL" id="CM042025">
    <property type="protein sequence ID" value="KAI3808804.1"/>
    <property type="molecule type" value="Genomic_DNA"/>
</dbReference>
<dbReference type="Proteomes" id="UP001056120">
    <property type="component" value="Linkage Group LG08"/>
</dbReference>
<accession>A0ACB9ILJ1</accession>
<name>A0ACB9ILJ1_9ASTR</name>
<evidence type="ECO:0000313" key="1">
    <source>
        <dbReference type="EMBL" id="KAI3808804.1"/>
    </source>
</evidence>
<sequence length="95" mass="10404">MMEQEDEEDDDGAQWWEDAGDGVGRPSFLIHFFVAPSRFNSQSQISPTACLLRTSYTHTAIAVSITIVSPPLRRLRISPIASDLSTPAHACTVSV</sequence>
<evidence type="ECO:0000313" key="2">
    <source>
        <dbReference type="Proteomes" id="UP001056120"/>
    </source>
</evidence>
<keyword evidence="2" id="KW-1185">Reference proteome</keyword>
<protein>
    <submittedName>
        <fullName evidence="1">Uncharacterized protein</fullName>
    </submittedName>
</protein>
<organism evidence="1 2">
    <name type="scientific">Smallanthus sonchifolius</name>
    <dbReference type="NCBI Taxonomy" id="185202"/>
    <lineage>
        <taxon>Eukaryota</taxon>
        <taxon>Viridiplantae</taxon>
        <taxon>Streptophyta</taxon>
        <taxon>Embryophyta</taxon>
        <taxon>Tracheophyta</taxon>
        <taxon>Spermatophyta</taxon>
        <taxon>Magnoliopsida</taxon>
        <taxon>eudicotyledons</taxon>
        <taxon>Gunneridae</taxon>
        <taxon>Pentapetalae</taxon>
        <taxon>asterids</taxon>
        <taxon>campanulids</taxon>
        <taxon>Asterales</taxon>
        <taxon>Asteraceae</taxon>
        <taxon>Asteroideae</taxon>
        <taxon>Heliantheae alliance</taxon>
        <taxon>Millerieae</taxon>
        <taxon>Smallanthus</taxon>
    </lineage>
</organism>
<proteinExistence type="predicted"/>
<reference evidence="2" key="1">
    <citation type="journal article" date="2022" name="Mol. Ecol. Resour.">
        <title>The genomes of chicory, endive, great burdock and yacon provide insights into Asteraceae palaeo-polyploidization history and plant inulin production.</title>
        <authorList>
            <person name="Fan W."/>
            <person name="Wang S."/>
            <person name="Wang H."/>
            <person name="Wang A."/>
            <person name="Jiang F."/>
            <person name="Liu H."/>
            <person name="Zhao H."/>
            <person name="Xu D."/>
            <person name="Zhang Y."/>
        </authorList>
    </citation>
    <scope>NUCLEOTIDE SEQUENCE [LARGE SCALE GENOMIC DNA]</scope>
    <source>
        <strain evidence="2">cv. Yunnan</strain>
    </source>
</reference>
<comment type="caution">
    <text evidence="1">The sequence shown here is derived from an EMBL/GenBank/DDBJ whole genome shotgun (WGS) entry which is preliminary data.</text>
</comment>
<reference evidence="1 2" key="2">
    <citation type="journal article" date="2022" name="Mol. Ecol. Resour.">
        <title>The genomes of chicory, endive, great burdock and yacon provide insights into Asteraceae paleo-polyploidization history and plant inulin production.</title>
        <authorList>
            <person name="Fan W."/>
            <person name="Wang S."/>
            <person name="Wang H."/>
            <person name="Wang A."/>
            <person name="Jiang F."/>
            <person name="Liu H."/>
            <person name="Zhao H."/>
            <person name="Xu D."/>
            <person name="Zhang Y."/>
        </authorList>
    </citation>
    <scope>NUCLEOTIDE SEQUENCE [LARGE SCALE GENOMIC DNA]</scope>
    <source>
        <strain evidence="2">cv. Yunnan</strain>
        <tissue evidence="1">Leaves</tissue>
    </source>
</reference>